<dbReference type="EMBL" id="JBHRTN010000009">
    <property type="protein sequence ID" value="MFC3125494.1"/>
    <property type="molecule type" value="Genomic_DNA"/>
</dbReference>
<dbReference type="PANTHER" id="PTHR42760:SF50">
    <property type="entry name" value="SHORT-CHAIN DEHYDROGENASE-RELATED"/>
    <property type="match status" value="1"/>
</dbReference>
<gene>
    <name evidence="2" type="ORF">ACFOD4_10510</name>
</gene>
<dbReference type="RefSeq" id="WP_379596225.1">
    <property type="nucleotide sequence ID" value="NZ_JBHRTN010000009.1"/>
</dbReference>
<dbReference type="PANTHER" id="PTHR42760">
    <property type="entry name" value="SHORT-CHAIN DEHYDROGENASES/REDUCTASES FAMILY MEMBER"/>
    <property type="match status" value="1"/>
</dbReference>
<sequence>MVAEMEVVDIDALLNVHLRAAVLLARAAIPHLAPGGRMVFIGSSLADRTVSTGVTVYAAAKSARIALTRGLARELGLRNITVNLVQPGATDTEMNPADGALAKALRDMTPRARYGKPKTWRRLWPSWRHLPRGRSPGQLSQWTVA</sequence>
<reference evidence="3" key="1">
    <citation type="journal article" date="2019" name="Int. J. Syst. Evol. Microbiol.">
        <title>The Global Catalogue of Microorganisms (GCM) 10K type strain sequencing project: providing services to taxonomists for standard genome sequencing and annotation.</title>
        <authorList>
            <consortium name="The Broad Institute Genomics Platform"/>
            <consortium name="The Broad Institute Genome Sequencing Center for Infectious Disease"/>
            <person name="Wu L."/>
            <person name="Ma J."/>
        </authorList>
    </citation>
    <scope>NUCLEOTIDE SEQUENCE [LARGE SCALE GENOMIC DNA]</scope>
    <source>
        <strain evidence="3">KCTC 52094</strain>
    </source>
</reference>
<evidence type="ECO:0000256" key="1">
    <source>
        <dbReference type="ARBA" id="ARBA00006484"/>
    </source>
</evidence>
<dbReference type="PRINTS" id="PR00081">
    <property type="entry name" value="GDHRDH"/>
</dbReference>
<dbReference type="SUPFAM" id="SSF51735">
    <property type="entry name" value="NAD(P)-binding Rossmann-fold domains"/>
    <property type="match status" value="1"/>
</dbReference>
<accession>A0ABV7FYK0</accession>
<keyword evidence="3" id="KW-1185">Reference proteome</keyword>
<comment type="similarity">
    <text evidence="1">Belongs to the short-chain dehydrogenases/reductases (SDR) family.</text>
</comment>
<dbReference type="Pfam" id="PF13561">
    <property type="entry name" value="adh_short_C2"/>
    <property type="match status" value="1"/>
</dbReference>
<dbReference type="CDD" id="cd05233">
    <property type="entry name" value="SDR_c"/>
    <property type="match status" value="1"/>
</dbReference>
<evidence type="ECO:0000313" key="2">
    <source>
        <dbReference type="EMBL" id="MFC3125494.1"/>
    </source>
</evidence>
<name>A0ABV7FYK0_9PROT</name>
<dbReference type="Proteomes" id="UP001595593">
    <property type="component" value="Unassembled WGS sequence"/>
</dbReference>
<comment type="caution">
    <text evidence="2">The sequence shown here is derived from an EMBL/GenBank/DDBJ whole genome shotgun (WGS) entry which is preliminary data.</text>
</comment>
<dbReference type="InterPro" id="IPR036291">
    <property type="entry name" value="NAD(P)-bd_dom_sf"/>
</dbReference>
<evidence type="ECO:0000313" key="3">
    <source>
        <dbReference type="Proteomes" id="UP001595593"/>
    </source>
</evidence>
<dbReference type="Gene3D" id="3.40.50.720">
    <property type="entry name" value="NAD(P)-binding Rossmann-like Domain"/>
    <property type="match status" value="1"/>
</dbReference>
<protein>
    <submittedName>
        <fullName evidence="2">SDR family oxidoreductase</fullName>
    </submittedName>
</protein>
<proteinExistence type="inferred from homology"/>
<dbReference type="InterPro" id="IPR002347">
    <property type="entry name" value="SDR_fam"/>
</dbReference>
<organism evidence="2 3">
    <name type="scientific">Teichococcus globiformis</name>
    <dbReference type="NCBI Taxonomy" id="2307229"/>
    <lineage>
        <taxon>Bacteria</taxon>
        <taxon>Pseudomonadati</taxon>
        <taxon>Pseudomonadota</taxon>
        <taxon>Alphaproteobacteria</taxon>
        <taxon>Acetobacterales</taxon>
        <taxon>Roseomonadaceae</taxon>
        <taxon>Roseomonas</taxon>
    </lineage>
</organism>